<dbReference type="AlphaFoldDB" id="A0A7D9HY14"/>
<organism evidence="1 2">
    <name type="scientific">Paramuricea clavata</name>
    <name type="common">Red gorgonian</name>
    <name type="synonym">Violescent sea-whip</name>
    <dbReference type="NCBI Taxonomy" id="317549"/>
    <lineage>
        <taxon>Eukaryota</taxon>
        <taxon>Metazoa</taxon>
        <taxon>Cnidaria</taxon>
        <taxon>Anthozoa</taxon>
        <taxon>Octocorallia</taxon>
        <taxon>Malacalcyonacea</taxon>
        <taxon>Plexauridae</taxon>
        <taxon>Paramuricea</taxon>
    </lineage>
</organism>
<evidence type="ECO:0000313" key="1">
    <source>
        <dbReference type="EMBL" id="CAB3992626.1"/>
    </source>
</evidence>
<gene>
    <name evidence="1" type="ORF">PACLA_8A006726</name>
</gene>
<dbReference type="EMBL" id="CACRXK020002089">
    <property type="protein sequence ID" value="CAB3992626.1"/>
    <property type="molecule type" value="Genomic_DNA"/>
</dbReference>
<protein>
    <submittedName>
        <fullName evidence="1">Uncharacterized protein</fullName>
    </submittedName>
</protein>
<reference evidence="1" key="1">
    <citation type="submission" date="2020-04" db="EMBL/GenBank/DDBJ databases">
        <authorList>
            <person name="Alioto T."/>
            <person name="Alioto T."/>
            <person name="Gomez Garrido J."/>
        </authorList>
    </citation>
    <scope>NUCLEOTIDE SEQUENCE</scope>
    <source>
        <strain evidence="1">A484AB</strain>
    </source>
</reference>
<name>A0A7D9HY14_PARCT</name>
<sequence length="181" mass="20246">MASVVMTDVDEDNANKRTKTLASGSWFNVSGEGKVIPIFGQDPKEVAKIYGMFLLHSVKLKTYVDQNNPCRILVCWPLGEVYFKAWYMHEKMESNVEGTVIVIECYFVKKPLHHVPVSQHQTTPSTVTETVPAYMPGETSAKLAVLRVIFKYDNFKGNQEEATDAIHSRHDSLVILPTGAG</sequence>
<accession>A0A7D9HY14</accession>
<keyword evidence="2" id="KW-1185">Reference proteome</keyword>
<proteinExistence type="predicted"/>
<dbReference type="InterPro" id="IPR027417">
    <property type="entry name" value="P-loop_NTPase"/>
</dbReference>
<dbReference type="Proteomes" id="UP001152795">
    <property type="component" value="Unassembled WGS sequence"/>
</dbReference>
<dbReference type="Gene3D" id="3.40.50.300">
    <property type="entry name" value="P-loop containing nucleotide triphosphate hydrolases"/>
    <property type="match status" value="1"/>
</dbReference>
<comment type="caution">
    <text evidence="1">The sequence shown here is derived from an EMBL/GenBank/DDBJ whole genome shotgun (WGS) entry which is preliminary data.</text>
</comment>
<evidence type="ECO:0000313" key="2">
    <source>
        <dbReference type="Proteomes" id="UP001152795"/>
    </source>
</evidence>